<feature type="coiled-coil region" evidence="5">
    <location>
        <begin position="69"/>
        <end position="103"/>
    </location>
</feature>
<dbReference type="InterPro" id="IPR007221">
    <property type="entry name" value="MreC"/>
</dbReference>
<sequence length="236" mass="27205">VYEFLFRYRYPLFILLLLLILLFILAQTGQIESENRLQQVIHTINSPFQKGLNALVRSIKSMWEDYIILVDLHQENRVLHEQISELKQKVNQSREEAVQYRRLRGQLLFAKRQSDEKVLAEIIGESVDNLHQIRLLNRGSTHGLKRNYSAILKEGLVGRIQSVSSFQSVLQLITDFRSRVPALLQRNRAKGLIFGTQEGLEMRQIKRRIELKIGDRVITSGLGGMFPKGILIGTVS</sequence>
<feature type="non-terminal residue" evidence="7">
    <location>
        <position position="236"/>
    </location>
</feature>
<keyword evidence="3" id="KW-0133">Cell shape</keyword>
<dbReference type="NCBIfam" id="TIGR00219">
    <property type="entry name" value="mreC"/>
    <property type="match status" value="1"/>
</dbReference>
<protein>
    <recommendedName>
        <fullName evidence="2">Cell shape-determining protein MreC</fullName>
    </recommendedName>
    <alternativeName>
        <fullName evidence="4">Cell shape protein MreC</fullName>
    </alternativeName>
</protein>
<dbReference type="Gene3D" id="2.40.10.350">
    <property type="entry name" value="Rod shape-determining protein MreC, domain 2"/>
    <property type="match status" value="1"/>
</dbReference>
<evidence type="ECO:0000256" key="4">
    <source>
        <dbReference type="ARBA" id="ARBA00032089"/>
    </source>
</evidence>
<evidence type="ECO:0000256" key="1">
    <source>
        <dbReference type="ARBA" id="ARBA00009369"/>
    </source>
</evidence>
<accession>A0A382UGC7</accession>
<evidence type="ECO:0000256" key="3">
    <source>
        <dbReference type="ARBA" id="ARBA00022960"/>
    </source>
</evidence>
<dbReference type="InterPro" id="IPR055342">
    <property type="entry name" value="MreC_beta-barrel_core"/>
</dbReference>
<evidence type="ECO:0000313" key="7">
    <source>
        <dbReference type="EMBL" id="SVD32781.1"/>
    </source>
</evidence>
<evidence type="ECO:0000256" key="5">
    <source>
        <dbReference type="SAM" id="Coils"/>
    </source>
</evidence>
<proteinExistence type="inferred from homology"/>
<dbReference type="Pfam" id="PF04085">
    <property type="entry name" value="MreC"/>
    <property type="match status" value="1"/>
</dbReference>
<feature type="non-terminal residue" evidence="7">
    <location>
        <position position="1"/>
    </location>
</feature>
<dbReference type="InterPro" id="IPR042177">
    <property type="entry name" value="Cell/Rod_1"/>
</dbReference>
<dbReference type="EMBL" id="UINC01143706">
    <property type="protein sequence ID" value="SVD32781.1"/>
    <property type="molecule type" value="Genomic_DNA"/>
</dbReference>
<dbReference type="PANTHER" id="PTHR34138">
    <property type="entry name" value="CELL SHAPE-DETERMINING PROTEIN MREC"/>
    <property type="match status" value="1"/>
</dbReference>
<dbReference type="Gene3D" id="2.40.10.340">
    <property type="entry name" value="Rod shape-determining protein MreC, domain 1"/>
    <property type="match status" value="1"/>
</dbReference>
<dbReference type="AlphaFoldDB" id="A0A382UGC7"/>
<organism evidence="7">
    <name type="scientific">marine metagenome</name>
    <dbReference type="NCBI Taxonomy" id="408172"/>
    <lineage>
        <taxon>unclassified sequences</taxon>
        <taxon>metagenomes</taxon>
        <taxon>ecological metagenomes</taxon>
    </lineage>
</organism>
<dbReference type="PIRSF" id="PIRSF038471">
    <property type="entry name" value="MreC"/>
    <property type="match status" value="1"/>
</dbReference>
<feature type="domain" description="Rod shape-determining protein MreC beta-barrel core" evidence="6">
    <location>
        <begin position="122"/>
        <end position="236"/>
    </location>
</feature>
<dbReference type="GO" id="GO:0008360">
    <property type="term" value="P:regulation of cell shape"/>
    <property type="evidence" value="ECO:0007669"/>
    <property type="project" value="UniProtKB-KW"/>
</dbReference>
<dbReference type="PANTHER" id="PTHR34138:SF1">
    <property type="entry name" value="CELL SHAPE-DETERMINING PROTEIN MREC"/>
    <property type="match status" value="1"/>
</dbReference>
<reference evidence="7" key="1">
    <citation type="submission" date="2018-05" db="EMBL/GenBank/DDBJ databases">
        <authorList>
            <person name="Lanie J.A."/>
            <person name="Ng W.-L."/>
            <person name="Kazmierczak K.M."/>
            <person name="Andrzejewski T.M."/>
            <person name="Davidsen T.M."/>
            <person name="Wayne K.J."/>
            <person name="Tettelin H."/>
            <person name="Glass J.I."/>
            <person name="Rusch D."/>
            <person name="Podicherti R."/>
            <person name="Tsui H.-C.T."/>
            <person name="Winkler M.E."/>
        </authorList>
    </citation>
    <scope>NUCLEOTIDE SEQUENCE</scope>
</reference>
<dbReference type="GO" id="GO:0005886">
    <property type="term" value="C:plasma membrane"/>
    <property type="evidence" value="ECO:0007669"/>
    <property type="project" value="TreeGrafter"/>
</dbReference>
<evidence type="ECO:0000256" key="2">
    <source>
        <dbReference type="ARBA" id="ARBA00013855"/>
    </source>
</evidence>
<keyword evidence="5" id="KW-0175">Coiled coil</keyword>
<name>A0A382UGC7_9ZZZZ</name>
<evidence type="ECO:0000259" key="6">
    <source>
        <dbReference type="Pfam" id="PF04085"/>
    </source>
</evidence>
<gene>
    <name evidence="7" type="ORF">METZ01_LOCUS385635</name>
</gene>
<comment type="similarity">
    <text evidence="1">Belongs to the MreC family.</text>
</comment>
<dbReference type="InterPro" id="IPR042175">
    <property type="entry name" value="Cell/Rod_MreC_2"/>
</dbReference>